<feature type="transmembrane region" description="Helical" evidence="1">
    <location>
        <begin position="70"/>
        <end position="91"/>
    </location>
</feature>
<evidence type="ECO:0000313" key="2">
    <source>
        <dbReference type="Proteomes" id="UP000694918"/>
    </source>
</evidence>
<dbReference type="AlphaFoldDB" id="A0AAJ6XTP0"/>
<sequence length="166" mass="18934">MANGFPDLDSKAMTLCCFRFALRLLVPYNGDRHKHLDTSITWKDERKFGKKGKSDMYQCVGYRIPSPSNIAMYIIPSLLMFGCFTLLAISLHEKPMFSLSKAWPLISETIIGLCWDLSSIFFISTLDDSCRKFQKIKELDLAYVRFSTSIYVTAESSTHNSIDCCI</sequence>
<organism evidence="2 3">
    <name type="scientific">Populus euphratica</name>
    <name type="common">Euphrates poplar</name>
    <dbReference type="NCBI Taxonomy" id="75702"/>
    <lineage>
        <taxon>Eukaryota</taxon>
        <taxon>Viridiplantae</taxon>
        <taxon>Streptophyta</taxon>
        <taxon>Embryophyta</taxon>
        <taxon>Tracheophyta</taxon>
        <taxon>Spermatophyta</taxon>
        <taxon>Magnoliopsida</taxon>
        <taxon>eudicotyledons</taxon>
        <taxon>Gunneridae</taxon>
        <taxon>Pentapetalae</taxon>
        <taxon>rosids</taxon>
        <taxon>fabids</taxon>
        <taxon>Malpighiales</taxon>
        <taxon>Salicaceae</taxon>
        <taxon>Saliceae</taxon>
        <taxon>Populus</taxon>
    </lineage>
</organism>
<keyword evidence="1" id="KW-1133">Transmembrane helix</keyword>
<keyword evidence="1" id="KW-0472">Membrane</keyword>
<dbReference type="KEGG" id="peu:105130194"/>
<name>A0AAJ6XTP0_POPEU</name>
<evidence type="ECO:0000256" key="1">
    <source>
        <dbReference type="SAM" id="Phobius"/>
    </source>
</evidence>
<evidence type="ECO:0000313" key="3">
    <source>
        <dbReference type="RefSeq" id="XP_011030897.1"/>
    </source>
</evidence>
<proteinExistence type="predicted"/>
<gene>
    <name evidence="3" type="primary">LOC105130194</name>
</gene>
<dbReference type="RefSeq" id="XP_011030897.1">
    <property type="nucleotide sequence ID" value="XM_011032595.1"/>
</dbReference>
<keyword evidence="1" id="KW-0812">Transmembrane</keyword>
<accession>A0AAJ6XTP0</accession>
<protein>
    <submittedName>
        <fullName evidence="3">Uncharacterized protein LOC105130194</fullName>
    </submittedName>
</protein>
<dbReference type="Proteomes" id="UP000694918">
    <property type="component" value="Unplaced"/>
</dbReference>
<dbReference type="GeneID" id="105130194"/>
<reference evidence="3" key="1">
    <citation type="submission" date="2025-08" db="UniProtKB">
        <authorList>
            <consortium name="RefSeq"/>
        </authorList>
    </citation>
    <scope>IDENTIFICATION</scope>
</reference>
<keyword evidence="2" id="KW-1185">Reference proteome</keyword>